<dbReference type="InterPro" id="IPR001841">
    <property type="entry name" value="Znf_RING"/>
</dbReference>
<dbReference type="GO" id="GO:0006511">
    <property type="term" value="P:ubiquitin-dependent protein catabolic process"/>
    <property type="evidence" value="ECO:0007669"/>
    <property type="project" value="TreeGrafter"/>
</dbReference>
<keyword evidence="12" id="KW-1185">Reference proteome</keyword>
<feature type="compositionally biased region" description="Acidic residues" evidence="9">
    <location>
        <begin position="80"/>
        <end position="89"/>
    </location>
</feature>
<evidence type="ECO:0000313" key="12">
    <source>
        <dbReference type="Proteomes" id="UP000717696"/>
    </source>
</evidence>
<proteinExistence type="predicted"/>
<reference evidence="11" key="1">
    <citation type="journal article" date="2021" name="Nat. Commun.">
        <title>Genetic determinants of endophytism in the Arabidopsis root mycobiome.</title>
        <authorList>
            <person name="Mesny F."/>
            <person name="Miyauchi S."/>
            <person name="Thiergart T."/>
            <person name="Pickel B."/>
            <person name="Atanasova L."/>
            <person name="Karlsson M."/>
            <person name="Huettel B."/>
            <person name="Barry K.W."/>
            <person name="Haridas S."/>
            <person name="Chen C."/>
            <person name="Bauer D."/>
            <person name="Andreopoulos W."/>
            <person name="Pangilinan J."/>
            <person name="LaButti K."/>
            <person name="Riley R."/>
            <person name="Lipzen A."/>
            <person name="Clum A."/>
            <person name="Drula E."/>
            <person name="Henrissat B."/>
            <person name="Kohler A."/>
            <person name="Grigoriev I.V."/>
            <person name="Martin F.M."/>
            <person name="Hacquard S."/>
        </authorList>
    </citation>
    <scope>NUCLEOTIDE SEQUENCE</scope>
    <source>
        <strain evidence="11">MPI-CAGE-AT-0021</strain>
    </source>
</reference>
<dbReference type="InterPro" id="IPR013083">
    <property type="entry name" value="Znf_RING/FYVE/PHD"/>
</dbReference>
<comment type="catalytic activity">
    <reaction evidence="1">
        <text>S-ubiquitinyl-[E2 ubiquitin-conjugating enzyme]-L-cysteine + [acceptor protein]-L-lysine = [E2 ubiquitin-conjugating enzyme]-L-cysteine + N(6)-ubiquitinyl-[acceptor protein]-L-lysine.</text>
        <dbReference type="EC" id="2.3.2.27"/>
    </reaction>
</comment>
<dbReference type="FunFam" id="3.30.40.10:FF:000127">
    <property type="entry name" value="E3 ubiquitin-protein ligase RNF181"/>
    <property type="match status" value="1"/>
</dbReference>
<evidence type="ECO:0000256" key="2">
    <source>
        <dbReference type="ARBA" id="ARBA00012483"/>
    </source>
</evidence>
<dbReference type="Pfam" id="PF13639">
    <property type="entry name" value="zf-RING_2"/>
    <property type="match status" value="1"/>
</dbReference>
<gene>
    <name evidence="11" type="ORF">B0J13DRAFT_72043</name>
</gene>
<dbReference type="SMART" id="SM00184">
    <property type="entry name" value="RING"/>
    <property type="match status" value="1"/>
</dbReference>
<keyword evidence="6" id="KW-0833">Ubl conjugation pathway</keyword>
<dbReference type="EC" id="2.3.2.27" evidence="2"/>
<feature type="domain" description="RING-type" evidence="10">
    <location>
        <begin position="360"/>
        <end position="401"/>
    </location>
</feature>
<dbReference type="PANTHER" id="PTHR45931:SF3">
    <property type="entry name" value="RING ZINC FINGER-CONTAINING PROTEIN"/>
    <property type="match status" value="1"/>
</dbReference>
<dbReference type="OrthoDB" id="8062037at2759"/>
<keyword evidence="7" id="KW-0862">Zinc</keyword>
<dbReference type="CDD" id="cd16454">
    <property type="entry name" value="RING-H2_PA-TM-RING"/>
    <property type="match status" value="1"/>
</dbReference>
<evidence type="ECO:0000256" key="6">
    <source>
        <dbReference type="ARBA" id="ARBA00022786"/>
    </source>
</evidence>
<dbReference type="EMBL" id="JAGMUU010000015">
    <property type="protein sequence ID" value="KAH7137145.1"/>
    <property type="molecule type" value="Genomic_DNA"/>
</dbReference>
<dbReference type="Proteomes" id="UP000717696">
    <property type="component" value="Unassembled WGS sequence"/>
</dbReference>
<evidence type="ECO:0000256" key="8">
    <source>
        <dbReference type="PROSITE-ProRule" id="PRU00175"/>
    </source>
</evidence>
<feature type="compositionally biased region" description="Basic and acidic residues" evidence="9">
    <location>
        <begin position="495"/>
        <end position="505"/>
    </location>
</feature>
<keyword evidence="4" id="KW-0479">Metal-binding</keyword>
<sequence length="588" mass="63466">MASQNTGGDVRHLDATAGRDVVFCHACENEWYRDQQGLTCPRCLGDITEIIEPANDPRNLGHRSSASTSPEIAPLRFADGDDSDPDEADINDHLGGPGLAFSRNTRTGPDHPHHHNPAIDPVLERFLTMVSGFGPPRRSPGGGLHNPNQTGAAHTHAHAHAHANNQPAQEAFMQPRIQRTTFTSGSFSGGTTSVTFVSGPLHGPLHGGTTGTVPGGPGPDPFQTYAPPSPSRPRRTGGLRVTSITVALGANQPPRIFSNIVQDLSPPEEGNRAPSENFPGGPMPGFARSLHDILNLLNPANAMAGDAVYSQEALDRIITGLMEANPQSNAAPPATEAALQNLVRKPVDKEMLGGDDKVECTICIDEMKEGETVVFLPCNHWFHEPCVVLWLKEHNTCPICRTPIEKNERNRNNGNNGNGDDNTNTSQGSPRSPLFPTTPGSFMGGSGWMSFPPPPPGGSSGDHDASQTRPARPSRPPSQSQSRLNEALRNMTSSQRERERDRDRGTPSVFSYDTSRLQRRSSHSPTSPRTAGPEEHRARMRQRSPSESSRRSSDRDQRRGSGPIGWLRDQFSRGGGSGSGSSREARRQ</sequence>
<evidence type="ECO:0000256" key="4">
    <source>
        <dbReference type="ARBA" id="ARBA00022723"/>
    </source>
</evidence>
<dbReference type="GO" id="GO:0061630">
    <property type="term" value="F:ubiquitin protein ligase activity"/>
    <property type="evidence" value="ECO:0007669"/>
    <property type="project" value="UniProtKB-EC"/>
</dbReference>
<comment type="caution">
    <text evidence="11">The sequence shown here is derived from an EMBL/GenBank/DDBJ whole genome shotgun (WGS) entry which is preliminary data.</text>
</comment>
<dbReference type="PROSITE" id="PS50089">
    <property type="entry name" value="ZF_RING_2"/>
    <property type="match status" value="1"/>
</dbReference>
<dbReference type="GO" id="GO:0008270">
    <property type="term" value="F:zinc ion binding"/>
    <property type="evidence" value="ECO:0007669"/>
    <property type="project" value="UniProtKB-KW"/>
</dbReference>
<dbReference type="InterPro" id="IPR051834">
    <property type="entry name" value="RING_finger_E3_ligase"/>
</dbReference>
<feature type="region of interest" description="Disordered" evidence="9">
    <location>
        <begin position="54"/>
        <end position="118"/>
    </location>
</feature>
<evidence type="ECO:0000259" key="10">
    <source>
        <dbReference type="PROSITE" id="PS50089"/>
    </source>
</evidence>
<feature type="region of interest" description="Disordered" evidence="9">
    <location>
        <begin position="130"/>
        <end position="166"/>
    </location>
</feature>
<evidence type="ECO:0000256" key="9">
    <source>
        <dbReference type="SAM" id="MobiDB-lite"/>
    </source>
</evidence>
<feature type="region of interest" description="Disordered" evidence="9">
    <location>
        <begin position="405"/>
        <end position="588"/>
    </location>
</feature>
<evidence type="ECO:0000256" key="7">
    <source>
        <dbReference type="ARBA" id="ARBA00022833"/>
    </source>
</evidence>
<accession>A0A9P9EF36</accession>
<evidence type="ECO:0000256" key="3">
    <source>
        <dbReference type="ARBA" id="ARBA00022679"/>
    </source>
</evidence>
<dbReference type="PANTHER" id="PTHR45931">
    <property type="entry name" value="SI:CH211-59O9.10"/>
    <property type="match status" value="1"/>
</dbReference>
<evidence type="ECO:0000256" key="5">
    <source>
        <dbReference type="ARBA" id="ARBA00022771"/>
    </source>
</evidence>
<dbReference type="GO" id="GO:0005634">
    <property type="term" value="C:nucleus"/>
    <property type="evidence" value="ECO:0007669"/>
    <property type="project" value="TreeGrafter"/>
</dbReference>
<protein>
    <recommendedName>
        <fullName evidence="2">RING-type E3 ubiquitin transferase</fullName>
        <ecNumber evidence="2">2.3.2.27</ecNumber>
    </recommendedName>
</protein>
<feature type="compositionally biased region" description="Low complexity" evidence="9">
    <location>
        <begin position="412"/>
        <end position="425"/>
    </location>
</feature>
<keyword evidence="5 8" id="KW-0863">Zinc-finger</keyword>
<dbReference type="GO" id="GO:0016567">
    <property type="term" value="P:protein ubiquitination"/>
    <property type="evidence" value="ECO:0007669"/>
    <property type="project" value="UniProtKB-ARBA"/>
</dbReference>
<dbReference type="Gene3D" id="3.30.40.10">
    <property type="entry name" value="Zinc/RING finger domain, C3HC4 (zinc finger)"/>
    <property type="match status" value="1"/>
</dbReference>
<organism evidence="11 12">
    <name type="scientific">Dactylonectria estremocensis</name>
    <dbReference type="NCBI Taxonomy" id="1079267"/>
    <lineage>
        <taxon>Eukaryota</taxon>
        <taxon>Fungi</taxon>
        <taxon>Dikarya</taxon>
        <taxon>Ascomycota</taxon>
        <taxon>Pezizomycotina</taxon>
        <taxon>Sordariomycetes</taxon>
        <taxon>Hypocreomycetidae</taxon>
        <taxon>Hypocreales</taxon>
        <taxon>Nectriaceae</taxon>
        <taxon>Dactylonectria</taxon>
    </lineage>
</organism>
<dbReference type="SUPFAM" id="SSF57850">
    <property type="entry name" value="RING/U-box"/>
    <property type="match status" value="1"/>
</dbReference>
<dbReference type="AlphaFoldDB" id="A0A9P9EF36"/>
<evidence type="ECO:0000313" key="11">
    <source>
        <dbReference type="EMBL" id="KAH7137145.1"/>
    </source>
</evidence>
<name>A0A9P9EF36_9HYPO</name>
<keyword evidence="3" id="KW-0808">Transferase</keyword>
<feature type="compositionally biased region" description="Basic and acidic residues" evidence="9">
    <location>
        <begin position="548"/>
        <end position="559"/>
    </location>
</feature>
<feature type="compositionally biased region" description="Low complexity" evidence="9">
    <location>
        <begin position="467"/>
        <end position="483"/>
    </location>
</feature>
<evidence type="ECO:0000256" key="1">
    <source>
        <dbReference type="ARBA" id="ARBA00000900"/>
    </source>
</evidence>